<proteinExistence type="predicted"/>
<reference evidence="1 2" key="1">
    <citation type="submission" date="2015-04" db="EMBL/GenBank/DDBJ databases">
        <authorList>
            <person name="Syromyatnikov M.Y."/>
            <person name="Popov V.N."/>
        </authorList>
    </citation>
    <scope>NUCLEOTIDE SEQUENCE [LARGE SCALE GENOMIC DNA]</scope>
</reference>
<dbReference type="EMBL" id="CVRI01000010">
    <property type="protein sequence ID" value="CRK88749.1"/>
    <property type="molecule type" value="Genomic_DNA"/>
</dbReference>
<dbReference type="AlphaFoldDB" id="A0A1J1HL42"/>
<organism evidence="1 2">
    <name type="scientific">Clunio marinus</name>
    <dbReference type="NCBI Taxonomy" id="568069"/>
    <lineage>
        <taxon>Eukaryota</taxon>
        <taxon>Metazoa</taxon>
        <taxon>Ecdysozoa</taxon>
        <taxon>Arthropoda</taxon>
        <taxon>Hexapoda</taxon>
        <taxon>Insecta</taxon>
        <taxon>Pterygota</taxon>
        <taxon>Neoptera</taxon>
        <taxon>Endopterygota</taxon>
        <taxon>Diptera</taxon>
        <taxon>Nematocera</taxon>
        <taxon>Chironomoidea</taxon>
        <taxon>Chironomidae</taxon>
        <taxon>Clunio</taxon>
    </lineage>
</organism>
<sequence length="60" mass="7270">MQTIMKTEQSQLVNKAYKRFRRYMHNQHSHFTIHNENSANLCETFLLFPKENLFNALIEL</sequence>
<evidence type="ECO:0000313" key="1">
    <source>
        <dbReference type="EMBL" id="CRK88749.1"/>
    </source>
</evidence>
<accession>A0A1J1HL42</accession>
<gene>
    <name evidence="1" type="ORF">CLUMA_CG002768</name>
</gene>
<name>A0A1J1HL42_9DIPT</name>
<dbReference type="Proteomes" id="UP000183832">
    <property type="component" value="Unassembled WGS sequence"/>
</dbReference>
<evidence type="ECO:0000313" key="2">
    <source>
        <dbReference type="Proteomes" id="UP000183832"/>
    </source>
</evidence>
<protein>
    <submittedName>
        <fullName evidence="1">CLUMA_CG002768, isoform A</fullName>
    </submittedName>
</protein>
<keyword evidence="2" id="KW-1185">Reference proteome</keyword>